<feature type="region of interest" description="Disordered" evidence="1">
    <location>
        <begin position="88"/>
        <end position="118"/>
    </location>
</feature>
<accession>A0AAW1VD24</accession>
<sequence length="400" mass="45316">MEEKPLWDPRRNEKILRLPKTNIPKAASSSDSENPGESSMSIVPPEQSKLNALASEFVPKCYLDKSVENIMSKPVQWSVQNRLKIHKEQDTQRNTISNDNAVNSRYYTQGDSNSQYANDSLDDRRLKQLITTLTNDPGQFDNLLDIFKQTLRPYFQDIIAISNVTDLLVNQAVQEQSFRYTAARLCYSVEQESPIFRAQLHTTCNRELASNPNKPGIVLFVAELYAQLYHENIYGKCLINAFKQLLQEGGDGNIKCICQALKLTGYSLEQYDKEALDDVIKLLIQSRQFVTGTALCLLDSVMVLRNAKWGYGNLSESSSSNSEEGSCWDEDEQNNVNTVFYNPDGNMLSTEETAFLAASLQSTDEYLIDTSDPDELCDPEPEMDEEIQAAFKEFVKLSKR</sequence>
<dbReference type="EMBL" id="JARQZJ010000128">
    <property type="protein sequence ID" value="KAK9891448.1"/>
    <property type="molecule type" value="Genomic_DNA"/>
</dbReference>
<gene>
    <name evidence="2" type="ORF">WA026_014681</name>
</gene>
<dbReference type="InterPro" id="IPR016024">
    <property type="entry name" value="ARM-type_fold"/>
</dbReference>
<evidence type="ECO:0000256" key="1">
    <source>
        <dbReference type="SAM" id="MobiDB-lite"/>
    </source>
</evidence>
<evidence type="ECO:0000313" key="2">
    <source>
        <dbReference type="EMBL" id="KAK9891448.1"/>
    </source>
</evidence>
<protein>
    <recommendedName>
        <fullName evidence="4">MIF4G domain-containing protein</fullName>
    </recommendedName>
</protein>
<feature type="compositionally biased region" description="Low complexity" evidence="1">
    <location>
        <begin position="28"/>
        <end position="41"/>
    </location>
</feature>
<feature type="region of interest" description="Disordered" evidence="1">
    <location>
        <begin position="1"/>
        <end position="43"/>
    </location>
</feature>
<dbReference type="PANTHER" id="PTHR23254">
    <property type="entry name" value="EIF4G DOMAIN PROTEIN"/>
    <property type="match status" value="1"/>
</dbReference>
<dbReference type="AlphaFoldDB" id="A0AAW1VD24"/>
<organism evidence="2 3">
    <name type="scientific">Henosepilachna vigintioctopunctata</name>
    <dbReference type="NCBI Taxonomy" id="420089"/>
    <lineage>
        <taxon>Eukaryota</taxon>
        <taxon>Metazoa</taxon>
        <taxon>Ecdysozoa</taxon>
        <taxon>Arthropoda</taxon>
        <taxon>Hexapoda</taxon>
        <taxon>Insecta</taxon>
        <taxon>Pterygota</taxon>
        <taxon>Neoptera</taxon>
        <taxon>Endopterygota</taxon>
        <taxon>Coleoptera</taxon>
        <taxon>Polyphaga</taxon>
        <taxon>Cucujiformia</taxon>
        <taxon>Coccinelloidea</taxon>
        <taxon>Coccinellidae</taxon>
        <taxon>Epilachninae</taxon>
        <taxon>Epilachnini</taxon>
        <taxon>Henosepilachna</taxon>
    </lineage>
</organism>
<keyword evidence="3" id="KW-1185">Reference proteome</keyword>
<dbReference type="Proteomes" id="UP001431783">
    <property type="component" value="Unassembled WGS sequence"/>
</dbReference>
<comment type="caution">
    <text evidence="2">The sequence shown here is derived from an EMBL/GenBank/DDBJ whole genome shotgun (WGS) entry which is preliminary data.</text>
</comment>
<dbReference type="InterPro" id="IPR051367">
    <property type="entry name" value="mRNA_TranslReg/HistoneTransl"/>
</dbReference>
<proteinExistence type="predicted"/>
<dbReference type="Gene3D" id="1.25.40.180">
    <property type="match status" value="1"/>
</dbReference>
<feature type="compositionally biased region" description="Polar residues" evidence="1">
    <location>
        <begin position="92"/>
        <end position="118"/>
    </location>
</feature>
<dbReference type="PANTHER" id="PTHR23254:SF15">
    <property type="entry name" value="POLYADENYLATE-BINDING PROTEIN-INTERACTING PROTEIN 1"/>
    <property type="match status" value="1"/>
</dbReference>
<evidence type="ECO:0008006" key="4">
    <source>
        <dbReference type="Google" id="ProtNLM"/>
    </source>
</evidence>
<dbReference type="GO" id="GO:0008494">
    <property type="term" value="F:translation activator activity"/>
    <property type="evidence" value="ECO:0007669"/>
    <property type="project" value="TreeGrafter"/>
</dbReference>
<evidence type="ECO:0000313" key="3">
    <source>
        <dbReference type="Proteomes" id="UP001431783"/>
    </source>
</evidence>
<dbReference type="GO" id="GO:0006446">
    <property type="term" value="P:regulation of translational initiation"/>
    <property type="evidence" value="ECO:0007669"/>
    <property type="project" value="TreeGrafter"/>
</dbReference>
<reference evidence="2 3" key="1">
    <citation type="submission" date="2023-03" db="EMBL/GenBank/DDBJ databases">
        <title>Genome insight into feeding habits of ladybird beetles.</title>
        <authorList>
            <person name="Li H.-S."/>
            <person name="Huang Y.-H."/>
            <person name="Pang H."/>
        </authorList>
    </citation>
    <scope>NUCLEOTIDE SEQUENCE [LARGE SCALE GENOMIC DNA]</scope>
    <source>
        <strain evidence="2">SYSU_2023b</strain>
        <tissue evidence="2">Whole body</tissue>
    </source>
</reference>
<name>A0AAW1VD24_9CUCU</name>
<feature type="compositionally biased region" description="Basic and acidic residues" evidence="1">
    <location>
        <begin position="1"/>
        <end position="16"/>
    </location>
</feature>
<dbReference type="SUPFAM" id="SSF48371">
    <property type="entry name" value="ARM repeat"/>
    <property type="match status" value="1"/>
</dbReference>